<dbReference type="RefSeq" id="WP_099647131.1">
    <property type="nucleotide sequence ID" value="NZ_KZ319296.1"/>
</dbReference>
<gene>
    <name evidence="1" type="ORF">CJ305_15105</name>
</gene>
<name>A0A2G1VNU3_9FLAO</name>
<accession>A0A2G1VNU3</accession>
<reference evidence="1 2" key="1">
    <citation type="submission" date="2017-08" db="EMBL/GenBank/DDBJ databases">
        <title>The whole genome shortgun sequences of strain Leeuwenhoekiella nanhaiensis G18 from the South China Sea.</title>
        <authorList>
            <person name="Liu Q."/>
        </authorList>
    </citation>
    <scope>NUCLEOTIDE SEQUENCE [LARGE SCALE GENOMIC DNA]</scope>
    <source>
        <strain evidence="1 2">G18</strain>
    </source>
</reference>
<evidence type="ECO:0000313" key="1">
    <source>
        <dbReference type="EMBL" id="PHQ28438.1"/>
    </source>
</evidence>
<keyword evidence="2" id="KW-1185">Reference proteome</keyword>
<sequence>MKFLVSFIAVFILLGCDQSKKTDTESFPVKAGCYGYAEKGTQITFQITRVDPLVQGTLIYDWAEKDRNSGSFNGSYKNGLILGTYTFVSEGTESSREIAFKVEDSMLLEGHGETQSTGKMTSFTNTENLKFNDDFRLILGNCKN</sequence>
<comment type="caution">
    <text evidence="1">The sequence shown here is derived from an EMBL/GenBank/DDBJ whole genome shotgun (WGS) entry which is preliminary data.</text>
</comment>
<dbReference type="Proteomes" id="UP000229433">
    <property type="component" value="Unassembled WGS sequence"/>
</dbReference>
<dbReference type="OrthoDB" id="794403at2"/>
<protein>
    <submittedName>
        <fullName evidence="1">Uncharacterized protein</fullName>
    </submittedName>
</protein>
<dbReference type="PROSITE" id="PS51257">
    <property type="entry name" value="PROKAR_LIPOPROTEIN"/>
    <property type="match status" value="1"/>
</dbReference>
<dbReference type="AlphaFoldDB" id="A0A2G1VNU3"/>
<proteinExistence type="predicted"/>
<evidence type="ECO:0000313" key="2">
    <source>
        <dbReference type="Proteomes" id="UP000229433"/>
    </source>
</evidence>
<dbReference type="EMBL" id="NQXA01000014">
    <property type="protein sequence ID" value="PHQ28438.1"/>
    <property type="molecule type" value="Genomic_DNA"/>
</dbReference>
<organism evidence="1 2">
    <name type="scientific">Leeuwenhoekiella nanhaiensis</name>
    <dbReference type="NCBI Taxonomy" id="1655491"/>
    <lineage>
        <taxon>Bacteria</taxon>
        <taxon>Pseudomonadati</taxon>
        <taxon>Bacteroidota</taxon>
        <taxon>Flavobacteriia</taxon>
        <taxon>Flavobacteriales</taxon>
        <taxon>Flavobacteriaceae</taxon>
        <taxon>Leeuwenhoekiella</taxon>
    </lineage>
</organism>